<gene>
    <name evidence="2" type="ORF">HNR61_007344</name>
</gene>
<evidence type="ECO:0000313" key="2">
    <source>
        <dbReference type="EMBL" id="MBA8955668.1"/>
    </source>
</evidence>
<dbReference type="EMBL" id="JACJIA010000012">
    <property type="protein sequence ID" value="MBA8955668.1"/>
    <property type="molecule type" value="Genomic_DNA"/>
</dbReference>
<feature type="transmembrane region" description="Helical" evidence="1">
    <location>
        <begin position="56"/>
        <end position="77"/>
    </location>
</feature>
<keyword evidence="1" id="KW-0812">Transmembrane</keyword>
<proteinExistence type="predicted"/>
<organism evidence="2 3">
    <name type="scientific">Actinomadura namibiensis</name>
    <dbReference type="NCBI Taxonomy" id="182080"/>
    <lineage>
        <taxon>Bacteria</taxon>
        <taxon>Bacillati</taxon>
        <taxon>Actinomycetota</taxon>
        <taxon>Actinomycetes</taxon>
        <taxon>Streptosporangiales</taxon>
        <taxon>Thermomonosporaceae</taxon>
        <taxon>Actinomadura</taxon>
    </lineage>
</organism>
<keyword evidence="1" id="KW-1133">Transmembrane helix</keyword>
<keyword evidence="3" id="KW-1185">Reference proteome</keyword>
<evidence type="ECO:0000313" key="3">
    <source>
        <dbReference type="Proteomes" id="UP000572680"/>
    </source>
</evidence>
<dbReference type="AlphaFoldDB" id="A0A7W3LWP8"/>
<dbReference type="RefSeq" id="WP_182847637.1">
    <property type="nucleotide sequence ID" value="NZ_BAAALP010000045.1"/>
</dbReference>
<reference evidence="2 3" key="1">
    <citation type="submission" date="2020-08" db="EMBL/GenBank/DDBJ databases">
        <title>Genomic Encyclopedia of Type Strains, Phase IV (KMG-IV): sequencing the most valuable type-strain genomes for metagenomic binning, comparative biology and taxonomic classification.</title>
        <authorList>
            <person name="Goeker M."/>
        </authorList>
    </citation>
    <scope>NUCLEOTIDE SEQUENCE [LARGE SCALE GENOMIC DNA]</scope>
    <source>
        <strain evidence="2 3">DSM 44197</strain>
    </source>
</reference>
<dbReference type="Proteomes" id="UP000572680">
    <property type="component" value="Unassembled WGS sequence"/>
</dbReference>
<accession>A0A7W3LWP8</accession>
<keyword evidence="1" id="KW-0472">Membrane</keyword>
<protein>
    <recommendedName>
        <fullName evidence="4">Thioredoxin domain-containing protein</fullName>
    </recommendedName>
</protein>
<name>A0A7W3LWP8_ACTNM</name>
<evidence type="ECO:0008006" key="4">
    <source>
        <dbReference type="Google" id="ProtNLM"/>
    </source>
</evidence>
<evidence type="ECO:0000256" key="1">
    <source>
        <dbReference type="SAM" id="Phobius"/>
    </source>
</evidence>
<sequence>MRPDGDPDDYGLPHVDIVVPDDPRDLHRDVLAYHRERRRDRRRARLRRVFGPVTRFGVAIPIIAGALLVALVSGVLLTTFGPRPMPRPTAALLNPHPTGKPGEVGGPLPEGRVTVVEGRPTEVSAREAIHPGVIGIAAPGCGCARTIADLAARTQPFQLNFWLVGHPYGGVTGERMSRELQTLGREVHAGSMQRVRDDRGLLAGAYAPGRPTGVTLVLVDTVGTVTDIVRDARPTPELQAKIKKLTES</sequence>
<comment type="caution">
    <text evidence="2">The sequence shown here is derived from an EMBL/GenBank/DDBJ whole genome shotgun (WGS) entry which is preliminary data.</text>
</comment>